<protein>
    <submittedName>
        <fullName evidence="1">Uncharacterized protein</fullName>
    </submittedName>
</protein>
<accession>A0A1J5SSY4</accession>
<reference evidence="1" key="1">
    <citation type="submission" date="2016-10" db="EMBL/GenBank/DDBJ databases">
        <title>Sequence of Gallionella enrichment culture.</title>
        <authorList>
            <person name="Poehlein A."/>
            <person name="Muehling M."/>
            <person name="Daniel R."/>
        </authorList>
    </citation>
    <scope>NUCLEOTIDE SEQUENCE</scope>
</reference>
<proteinExistence type="predicted"/>
<comment type="caution">
    <text evidence="1">The sequence shown here is derived from an EMBL/GenBank/DDBJ whole genome shotgun (WGS) entry which is preliminary data.</text>
</comment>
<dbReference type="AlphaFoldDB" id="A0A1J5SSY4"/>
<sequence length="141" mass="15465">MMRRNSMKRRLVLRSMLLGAVLVLCRSFAFSASAADLAQPGLAERVARCLDPDPQVAALGVGYLEAVRQEASVAHLLERIGERWPSGVSGLACLSARSLRRALADIALRDFARVDVVRVDGWVLARSEARLYALAHLVRQV</sequence>
<evidence type="ECO:0000313" key="1">
    <source>
        <dbReference type="EMBL" id="OIR07133.1"/>
    </source>
</evidence>
<gene>
    <name evidence="1" type="ORF">GALL_107220</name>
</gene>
<name>A0A1J5SSY4_9ZZZZ</name>
<organism evidence="1">
    <name type="scientific">mine drainage metagenome</name>
    <dbReference type="NCBI Taxonomy" id="410659"/>
    <lineage>
        <taxon>unclassified sequences</taxon>
        <taxon>metagenomes</taxon>
        <taxon>ecological metagenomes</taxon>
    </lineage>
</organism>
<dbReference type="EMBL" id="MLJW01000039">
    <property type="protein sequence ID" value="OIR07133.1"/>
    <property type="molecule type" value="Genomic_DNA"/>
</dbReference>